<evidence type="ECO:0000313" key="2">
    <source>
        <dbReference type="Proteomes" id="UP001348265"/>
    </source>
</evidence>
<proteinExistence type="predicted"/>
<keyword evidence="2" id="KW-1185">Reference proteome</keyword>
<dbReference type="EMBL" id="JAVFKM010000004">
    <property type="protein sequence ID" value="MEF3113809.1"/>
    <property type="molecule type" value="Genomic_DNA"/>
</dbReference>
<dbReference type="RefSeq" id="WP_331786396.1">
    <property type="nucleotide sequence ID" value="NZ_JAVFKM010000004.1"/>
</dbReference>
<evidence type="ECO:0000313" key="1">
    <source>
        <dbReference type="EMBL" id="MEF3113809.1"/>
    </source>
</evidence>
<name>A0ABU7WRP1_9ACTN</name>
<dbReference type="Proteomes" id="UP001348265">
    <property type="component" value="Unassembled WGS sequence"/>
</dbReference>
<protein>
    <submittedName>
        <fullName evidence="1">Uncharacterized protein</fullName>
    </submittedName>
</protein>
<reference evidence="1 2" key="1">
    <citation type="submission" date="2023-08" db="EMBL/GenBank/DDBJ databases">
        <authorList>
            <person name="Sharma P."/>
            <person name="Verma V."/>
            <person name="Mohan M.K."/>
            <person name="Dubey A.K."/>
        </authorList>
    </citation>
    <scope>NUCLEOTIDE SEQUENCE [LARGE SCALE GENOMIC DNA]</scope>
    <source>
        <strain evidence="1 2">ADP4</strain>
    </source>
</reference>
<gene>
    <name evidence="1" type="ORF">RB636_11465</name>
</gene>
<organism evidence="1 2">
    <name type="scientific">Streptomyces chrestomyceticus</name>
    <dbReference type="NCBI Taxonomy" id="68185"/>
    <lineage>
        <taxon>Bacteria</taxon>
        <taxon>Bacillati</taxon>
        <taxon>Actinomycetota</taxon>
        <taxon>Actinomycetes</taxon>
        <taxon>Kitasatosporales</taxon>
        <taxon>Streptomycetaceae</taxon>
        <taxon>Streptomyces</taxon>
    </lineage>
</organism>
<sequence length="130" mass="15496">MPRPRDRSAQSRHLAQHRTRLAKEVWDYERCAGHRVWKGVRGTVGRSYDFWARHRYARSRLSPILHVVLTGLPEHLLQRRLEALARDVEGITIAVLATTLPRLKRGEPWYELTVDDYRRRRARYPQVFSR</sequence>
<accession>A0ABU7WRP1</accession>
<comment type="caution">
    <text evidence="1">The sequence shown here is derived from an EMBL/GenBank/DDBJ whole genome shotgun (WGS) entry which is preliminary data.</text>
</comment>